<dbReference type="Proteomes" id="UP001220610">
    <property type="component" value="Chromosome"/>
</dbReference>
<name>A0AAJ6BHG3_9BACT</name>
<proteinExistence type="predicted"/>
<accession>A0AAJ6BHG3</accession>
<dbReference type="InterPro" id="IPR023214">
    <property type="entry name" value="HAD_sf"/>
</dbReference>
<dbReference type="GO" id="GO:0000287">
    <property type="term" value="F:magnesium ion binding"/>
    <property type="evidence" value="ECO:0007669"/>
    <property type="project" value="TreeGrafter"/>
</dbReference>
<dbReference type="GO" id="GO:0036424">
    <property type="term" value="F:L-phosphoserine phosphatase activity"/>
    <property type="evidence" value="ECO:0007669"/>
    <property type="project" value="TreeGrafter"/>
</dbReference>
<dbReference type="NCBIfam" id="TIGR01490">
    <property type="entry name" value="HAD-SF-IB-hyp1"/>
    <property type="match status" value="1"/>
</dbReference>
<dbReference type="InterPro" id="IPR036412">
    <property type="entry name" value="HAD-like_sf"/>
</dbReference>
<keyword evidence="1" id="KW-0378">Hydrolase</keyword>
<dbReference type="Gene3D" id="1.20.1440.100">
    <property type="entry name" value="SG protein - dephosphorylation function"/>
    <property type="match status" value="1"/>
</dbReference>
<gene>
    <name evidence="1" type="ORF">P0Y53_09395</name>
</gene>
<dbReference type="PANTHER" id="PTHR43344:SF14">
    <property type="entry name" value="HAD-IB FAMILY HYDROLASE"/>
    <property type="match status" value="1"/>
</dbReference>
<protein>
    <submittedName>
        <fullName evidence="1">HAD-IB family hydrolase</fullName>
    </submittedName>
</protein>
<dbReference type="CDD" id="cd02612">
    <property type="entry name" value="HAD_PGPPase"/>
    <property type="match status" value="1"/>
</dbReference>
<sequence length="197" mass="22454">MSRRIAFFDFDGTITNKDTLLEMIRYHAGSTRYWLGFALNSPFLVAFRLGLLGNQQAKEIMLRYFFGRMPADAFAVVCRRFAEEKIPAMIRPKALQEIQKLQAAGAEVVIVSASPEDWIRPWSEALGLCLMATRLETKAGQLTGRISGNNCHGEEKVRRIREGYNLADYNEIYCYGDTKGDKPMLSLATFSFYQPFR</sequence>
<dbReference type="Gene3D" id="3.40.50.1000">
    <property type="entry name" value="HAD superfamily/HAD-like"/>
    <property type="match status" value="1"/>
</dbReference>
<dbReference type="GO" id="GO:0005737">
    <property type="term" value="C:cytoplasm"/>
    <property type="evidence" value="ECO:0007669"/>
    <property type="project" value="TreeGrafter"/>
</dbReference>
<dbReference type="AlphaFoldDB" id="A0AAJ6BHG3"/>
<dbReference type="InterPro" id="IPR050582">
    <property type="entry name" value="HAD-like_SerB"/>
</dbReference>
<dbReference type="PANTHER" id="PTHR43344">
    <property type="entry name" value="PHOSPHOSERINE PHOSPHATASE"/>
    <property type="match status" value="1"/>
</dbReference>
<reference evidence="1" key="1">
    <citation type="submission" date="2023-03" db="EMBL/GenBank/DDBJ databases">
        <title>Andean soil-derived lignocellulolytic bacterial consortium as a source of novel taxa and putative plastic-active enzymes.</title>
        <authorList>
            <person name="Diaz-Garcia L."/>
            <person name="Chuvochina M."/>
            <person name="Feuerriegel G."/>
            <person name="Bunk B."/>
            <person name="Sproer C."/>
            <person name="Streit W.R."/>
            <person name="Rodriguez L.M."/>
            <person name="Overmann J."/>
            <person name="Jimenez D.J."/>
        </authorList>
    </citation>
    <scope>NUCLEOTIDE SEQUENCE</scope>
    <source>
        <strain evidence="1">MAG 7</strain>
    </source>
</reference>
<dbReference type="SUPFAM" id="SSF56784">
    <property type="entry name" value="HAD-like"/>
    <property type="match status" value="1"/>
</dbReference>
<organism evidence="1 2">
    <name type="scientific">Candidatus Pseudobacter hemicellulosilyticus</name>
    <dbReference type="NCBI Taxonomy" id="3121375"/>
    <lineage>
        <taxon>Bacteria</taxon>
        <taxon>Pseudomonadati</taxon>
        <taxon>Bacteroidota</taxon>
        <taxon>Chitinophagia</taxon>
        <taxon>Chitinophagales</taxon>
        <taxon>Chitinophagaceae</taxon>
        <taxon>Pseudobacter</taxon>
    </lineage>
</organism>
<evidence type="ECO:0000313" key="2">
    <source>
        <dbReference type="Proteomes" id="UP001220610"/>
    </source>
</evidence>
<dbReference type="GO" id="GO:0006564">
    <property type="term" value="P:L-serine biosynthetic process"/>
    <property type="evidence" value="ECO:0007669"/>
    <property type="project" value="TreeGrafter"/>
</dbReference>
<dbReference type="EMBL" id="CP119311">
    <property type="protein sequence ID" value="WEK37715.1"/>
    <property type="molecule type" value="Genomic_DNA"/>
</dbReference>
<dbReference type="Pfam" id="PF12710">
    <property type="entry name" value="HAD"/>
    <property type="match status" value="1"/>
</dbReference>
<dbReference type="NCBIfam" id="TIGR01488">
    <property type="entry name" value="HAD-SF-IB"/>
    <property type="match status" value="1"/>
</dbReference>
<dbReference type="InterPro" id="IPR006385">
    <property type="entry name" value="HAD_hydro_SerB1"/>
</dbReference>
<evidence type="ECO:0000313" key="1">
    <source>
        <dbReference type="EMBL" id="WEK37715.1"/>
    </source>
</evidence>